<dbReference type="OrthoDB" id="9806357at2"/>
<dbReference type="InterPro" id="IPR021516">
    <property type="entry name" value="DUF3179"/>
</dbReference>
<feature type="signal peptide" evidence="1">
    <location>
        <begin position="1"/>
        <end position="20"/>
    </location>
</feature>
<keyword evidence="3" id="KW-1185">Reference proteome</keyword>
<name>A0A1H4GIJ0_9RHOB</name>
<accession>A0A1H4GIJ0</accession>
<organism evidence="2 3">
    <name type="scientific">Rubrimonas cliftonensis</name>
    <dbReference type="NCBI Taxonomy" id="89524"/>
    <lineage>
        <taxon>Bacteria</taxon>
        <taxon>Pseudomonadati</taxon>
        <taxon>Pseudomonadota</taxon>
        <taxon>Alphaproteobacteria</taxon>
        <taxon>Rhodobacterales</taxon>
        <taxon>Paracoccaceae</taxon>
        <taxon>Rubrimonas</taxon>
    </lineage>
</organism>
<evidence type="ECO:0000313" key="2">
    <source>
        <dbReference type="EMBL" id="SEB09443.1"/>
    </source>
</evidence>
<evidence type="ECO:0000256" key="1">
    <source>
        <dbReference type="SAM" id="SignalP"/>
    </source>
</evidence>
<keyword evidence="1" id="KW-0732">Signal</keyword>
<gene>
    <name evidence="2" type="ORF">SAMN05444370_1821</name>
</gene>
<dbReference type="Proteomes" id="UP000198703">
    <property type="component" value="Unassembled WGS sequence"/>
</dbReference>
<feature type="chain" id="PRO_5011650737" description="DUF3179 domain-containing protein" evidence="1">
    <location>
        <begin position="21"/>
        <end position="455"/>
    </location>
</feature>
<dbReference type="AlphaFoldDB" id="A0A1H4GIJ0"/>
<dbReference type="Pfam" id="PF11376">
    <property type="entry name" value="DUF3179"/>
    <property type="match status" value="1"/>
</dbReference>
<protein>
    <recommendedName>
        <fullName evidence="4">DUF3179 domain-containing protein</fullName>
    </recommendedName>
</protein>
<dbReference type="EMBL" id="FNQM01000082">
    <property type="protein sequence ID" value="SEB09443.1"/>
    <property type="molecule type" value="Genomic_DNA"/>
</dbReference>
<evidence type="ECO:0008006" key="4">
    <source>
        <dbReference type="Google" id="ProtNLM"/>
    </source>
</evidence>
<dbReference type="RefSeq" id="WP_093257196.1">
    <property type="nucleotide sequence ID" value="NZ_FNQM01000082.1"/>
</dbReference>
<evidence type="ECO:0000313" key="3">
    <source>
        <dbReference type="Proteomes" id="UP000198703"/>
    </source>
</evidence>
<proteinExistence type="predicted"/>
<sequence>MSRTSDFLALLAALAIGAHAVPVDAEEPGLSEYVIEQFGRPPAIPDGPLSEAVRAAVATAFVESVTERRWDGDQIEALDMVSGSGDPRLAWIIADLMRFISSPALSETLSDAAAKLLAIAPPAQNRWGAITDHLIAWDVPAPPGYLAIKRAIFTGMVPGWEAVFVEGDIDWRHVSWGGVLIDDRPYGRTDEPCNCIPAADNPEVEAAEDATWLADDAVIFGLSINGEHRAYPRRIMEVREMVNDTLGGRDLGIPYCTLCGAAQAWFTDDLPAGVERPVLRTSGLLIRSNKVMYDVVTGSVFDTFLGKAVTGPLAEIGFALEQASVVTTTWGDWKAAHPDTTVLVEALALGRDFDFRSGRDADGPIFPVGDVDPRLPVHEDVVGVVSPAGVPVAFQRSAAMAALTRGEEVTLEGVRLVLDAGGLRAVAMDGDELGSHQAFWFAWSQFHPGSTLWPR</sequence>
<dbReference type="STRING" id="89524.SAMN05444370_1821"/>
<reference evidence="2 3" key="1">
    <citation type="submission" date="2016-10" db="EMBL/GenBank/DDBJ databases">
        <authorList>
            <person name="de Groot N.N."/>
        </authorList>
    </citation>
    <scope>NUCLEOTIDE SEQUENCE [LARGE SCALE GENOMIC DNA]</scope>
    <source>
        <strain evidence="2 3">DSM 15345</strain>
    </source>
</reference>